<feature type="region of interest" description="Disordered" evidence="1">
    <location>
        <begin position="21"/>
        <end position="54"/>
    </location>
</feature>
<reference evidence="3" key="1">
    <citation type="journal article" date="2020" name="Stud. Mycol.">
        <title>101 Dothideomycetes genomes: a test case for predicting lifestyles and emergence of pathogens.</title>
        <authorList>
            <person name="Haridas S."/>
            <person name="Albert R."/>
            <person name="Binder M."/>
            <person name="Bloem J."/>
            <person name="Labutti K."/>
            <person name="Salamov A."/>
            <person name="Andreopoulos B."/>
            <person name="Baker S."/>
            <person name="Barry K."/>
            <person name="Bills G."/>
            <person name="Bluhm B."/>
            <person name="Cannon C."/>
            <person name="Castanera R."/>
            <person name="Culley D."/>
            <person name="Daum C."/>
            <person name="Ezra D."/>
            <person name="Gonzalez J."/>
            <person name="Henrissat B."/>
            <person name="Kuo A."/>
            <person name="Liang C."/>
            <person name="Lipzen A."/>
            <person name="Lutzoni F."/>
            <person name="Magnuson J."/>
            <person name="Mondo S."/>
            <person name="Nolan M."/>
            <person name="Ohm R."/>
            <person name="Pangilinan J."/>
            <person name="Park H.-J."/>
            <person name="Ramirez L."/>
            <person name="Alfaro M."/>
            <person name="Sun H."/>
            <person name="Tritt A."/>
            <person name="Yoshinaga Y."/>
            <person name="Zwiers L.-H."/>
            <person name="Turgeon B."/>
            <person name="Goodwin S."/>
            <person name="Spatafora J."/>
            <person name="Crous P."/>
            <person name="Grigoriev I."/>
        </authorList>
    </citation>
    <scope>NUCLEOTIDE SEQUENCE</scope>
    <source>
        <strain evidence="3">CBS 279.74</strain>
    </source>
</reference>
<feature type="chain" id="PRO_5026258772" evidence="2">
    <location>
        <begin position="19"/>
        <end position="94"/>
    </location>
</feature>
<keyword evidence="4" id="KW-1185">Reference proteome</keyword>
<keyword evidence="2" id="KW-0732">Signal</keyword>
<evidence type="ECO:0000256" key="2">
    <source>
        <dbReference type="SAM" id="SignalP"/>
    </source>
</evidence>
<organism evidence="3 4">
    <name type="scientific">Pleomassaria siparia CBS 279.74</name>
    <dbReference type="NCBI Taxonomy" id="1314801"/>
    <lineage>
        <taxon>Eukaryota</taxon>
        <taxon>Fungi</taxon>
        <taxon>Dikarya</taxon>
        <taxon>Ascomycota</taxon>
        <taxon>Pezizomycotina</taxon>
        <taxon>Dothideomycetes</taxon>
        <taxon>Pleosporomycetidae</taxon>
        <taxon>Pleosporales</taxon>
        <taxon>Pleomassariaceae</taxon>
        <taxon>Pleomassaria</taxon>
    </lineage>
</organism>
<proteinExistence type="predicted"/>
<name>A0A6G1K320_9PLEO</name>
<evidence type="ECO:0000256" key="1">
    <source>
        <dbReference type="SAM" id="MobiDB-lite"/>
    </source>
</evidence>
<protein>
    <submittedName>
        <fullName evidence="3">Uncharacterized protein</fullName>
    </submittedName>
</protein>
<accession>A0A6G1K320</accession>
<evidence type="ECO:0000313" key="3">
    <source>
        <dbReference type="EMBL" id="KAF2707198.1"/>
    </source>
</evidence>
<feature type="signal peptide" evidence="2">
    <location>
        <begin position="1"/>
        <end position="18"/>
    </location>
</feature>
<dbReference type="AlphaFoldDB" id="A0A6G1K320"/>
<dbReference type="Proteomes" id="UP000799428">
    <property type="component" value="Unassembled WGS sequence"/>
</dbReference>
<dbReference type="EMBL" id="MU005774">
    <property type="protein sequence ID" value="KAF2707198.1"/>
    <property type="molecule type" value="Genomic_DNA"/>
</dbReference>
<evidence type="ECO:0000313" key="4">
    <source>
        <dbReference type="Proteomes" id="UP000799428"/>
    </source>
</evidence>
<sequence length="94" mass="10020">MRFTFPVVLGALAIVTVAAPAPNSPSTEAALPPENSVLAETAGDSPISDSSPPMRRCTIAVCWRCPADTIAHWMHLPEDYFSKSQLPGLNYAPP</sequence>
<gene>
    <name evidence="3" type="ORF">K504DRAFT_535730</name>
</gene>